<dbReference type="AlphaFoldDB" id="A0A1J4QEJ2"/>
<evidence type="ECO:0000256" key="1">
    <source>
        <dbReference type="ARBA" id="ARBA00001946"/>
    </source>
</evidence>
<dbReference type="GO" id="GO:0006107">
    <property type="term" value="P:oxaloacetate metabolic process"/>
    <property type="evidence" value="ECO:0007669"/>
    <property type="project" value="TreeGrafter"/>
</dbReference>
<feature type="compositionally biased region" description="Basic and acidic residues" evidence="6">
    <location>
        <begin position="244"/>
        <end position="260"/>
    </location>
</feature>
<accession>A0A1J4QEJ2</accession>
<organism evidence="8 9">
    <name type="scientific">Oceanisphaera psychrotolerans</name>
    <dbReference type="NCBI Taxonomy" id="1414654"/>
    <lineage>
        <taxon>Bacteria</taxon>
        <taxon>Pseudomonadati</taxon>
        <taxon>Pseudomonadota</taxon>
        <taxon>Gammaproteobacteria</taxon>
        <taxon>Aeromonadales</taxon>
        <taxon>Aeromonadaceae</taxon>
        <taxon>Oceanisphaera</taxon>
    </lineage>
</organism>
<dbReference type="PANTHER" id="PTHR32308">
    <property type="entry name" value="LYASE BETA SUBUNIT, PUTATIVE (AFU_ORTHOLOGUE AFUA_4G13030)-RELATED"/>
    <property type="match status" value="1"/>
</dbReference>
<name>A0A1J4QEJ2_9GAMM</name>
<dbReference type="PANTHER" id="PTHR32308:SF10">
    <property type="entry name" value="CITRATE LYASE SUBUNIT BETA"/>
    <property type="match status" value="1"/>
</dbReference>
<proteinExistence type="predicted"/>
<dbReference type="SUPFAM" id="SSF51621">
    <property type="entry name" value="Phosphoenolpyruvate/pyruvate domain"/>
    <property type="match status" value="1"/>
</dbReference>
<evidence type="ECO:0000313" key="9">
    <source>
        <dbReference type="Proteomes" id="UP000243073"/>
    </source>
</evidence>
<dbReference type="EMBL" id="MDKE01000011">
    <property type="protein sequence ID" value="OIN12225.1"/>
    <property type="molecule type" value="Genomic_DNA"/>
</dbReference>
<dbReference type="GO" id="GO:0003824">
    <property type="term" value="F:catalytic activity"/>
    <property type="evidence" value="ECO:0007669"/>
    <property type="project" value="InterPro"/>
</dbReference>
<keyword evidence="3 5" id="KW-0460">Magnesium</keyword>
<evidence type="ECO:0000256" key="2">
    <source>
        <dbReference type="ARBA" id="ARBA00022723"/>
    </source>
</evidence>
<protein>
    <recommendedName>
        <fullName evidence="7">HpcH/HpaI aldolase/citrate lyase domain-containing protein</fullName>
    </recommendedName>
</protein>
<evidence type="ECO:0000256" key="4">
    <source>
        <dbReference type="PIRSR" id="PIRSR015582-1"/>
    </source>
</evidence>
<evidence type="ECO:0000259" key="7">
    <source>
        <dbReference type="Pfam" id="PF03328"/>
    </source>
</evidence>
<dbReference type="STRING" id="1414654.BFR47_00545"/>
<reference evidence="8 9" key="1">
    <citation type="submission" date="2016-07" db="EMBL/GenBank/DDBJ databases">
        <title>Draft Genome Sequence of Oceanisphaera psychrotolerans, isolated from coastal sediment samples.</title>
        <authorList>
            <person name="Zhuo S."/>
            <person name="Ruan Z."/>
        </authorList>
    </citation>
    <scope>NUCLEOTIDE SEQUENCE [LARGE SCALE GENOMIC DNA]</scope>
    <source>
        <strain evidence="8 9">LAM-WHM-ZC</strain>
    </source>
</reference>
<dbReference type="PIRSF" id="PIRSF015582">
    <property type="entry name" value="Cit_lyase_B"/>
    <property type="match status" value="1"/>
</dbReference>
<keyword evidence="9" id="KW-1185">Reference proteome</keyword>
<dbReference type="InterPro" id="IPR015813">
    <property type="entry name" value="Pyrv/PenolPyrv_kinase-like_dom"/>
</dbReference>
<evidence type="ECO:0000256" key="6">
    <source>
        <dbReference type="SAM" id="MobiDB-lite"/>
    </source>
</evidence>
<dbReference type="Gene3D" id="3.20.20.60">
    <property type="entry name" value="Phosphoenolpyruvate-binding domains"/>
    <property type="match status" value="1"/>
</dbReference>
<feature type="binding site" evidence="4">
    <location>
        <position position="73"/>
    </location>
    <ligand>
        <name>substrate</name>
    </ligand>
</feature>
<evidence type="ECO:0000256" key="3">
    <source>
        <dbReference type="ARBA" id="ARBA00022842"/>
    </source>
</evidence>
<feature type="binding site" evidence="5">
    <location>
        <position position="162"/>
    </location>
    <ligand>
        <name>Mg(2+)</name>
        <dbReference type="ChEBI" id="CHEBI:18420"/>
    </ligand>
</feature>
<dbReference type="Pfam" id="PF03328">
    <property type="entry name" value="HpcH_HpaI"/>
    <property type="match status" value="1"/>
</dbReference>
<keyword evidence="2 5" id="KW-0479">Metal-binding</keyword>
<evidence type="ECO:0000256" key="5">
    <source>
        <dbReference type="PIRSR" id="PIRSR015582-2"/>
    </source>
</evidence>
<dbReference type="InterPro" id="IPR040442">
    <property type="entry name" value="Pyrv_kinase-like_dom_sf"/>
</dbReference>
<gene>
    <name evidence="8" type="ORF">BFR47_00545</name>
</gene>
<dbReference type="GO" id="GO:0000287">
    <property type="term" value="F:magnesium ion binding"/>
    <property type="evidence" value="ECO:0007669"/>
    <property type="project" value="TreeGrafter"/>
</dbReference>
<feature type="region of interest" description="Disordered" evidence="6">
    <location>
        <begin position="241"/>
        <end position="260"/>
    </location>
</feature>
<feature type="domain" description="HpcH/HpaI aldolase/citrate lyase" evidence="7">
    <location>
        <begin position="14"/>
        <end position="206"/>
    </location>
</feature>
<comment type="caution">
    <text evidence="8">The sequence shown here is derived from an EMBL/GenBank/DDBJ whole genome shotgun (WGS) entry which is preliminary data.</text>
</comment>
<feature type="binding site" evidence="4">
    <location>
        <position position="135"/>
    </location>
    <ligand>
        <name>substrate</name>
    </ligand>
</feature>
<sequence>MDRQLELMAQAASWLFLPGHLPQRLEQAQACGAHALVVDLEEFTPKDQQRQACQAFYDFADACRARHRLPMVRINRLEDSGAHELKLLMAARPAAVFLPRVEQPAQLQALAALLDACEAELDMTPGSTVIVPTLESRTGLERAGELLVVSPRLRAALIGTGDLATDLQLPPEMPFETRIETIRPYRERFLADCQAAGVQAIDGPWSAPLPFEQDQNWSVALGFRARCVVNTEQLPALHLSLNNKQKDSSDSHHTPERNNP</sequence>
<evidence type="ECO:0000313" key="8">
    <source>
        <dbReference type="EMBL" id="OIN12225.1"/>
    </source>
</evidence>
<comment type="cofactor">
    <cofactor evidence="1">
        <name>Mg(2+)</name>
        <dbReference type="ChEBI" id="CHEBI:18420"/>
    </cofactor>
</comment>
<dbReference type="Proteomes" id="UP000243073">
    <property type="component" value="Unassembled WGS sequence"/>
</dbReference>
<feature type="binding site" evidence="5">
    <location>
        <position position="135"/>
    </location>
    <ligand>
        <name>Mg(2+)</name>
        <dbReference type="ChEBI" id="CHEBI:18420"/>
    </ligand>
</feature>
<dbReference type="InterPro" id="IPR011206">
    <property type="entry name" value="Citrate_lyase_beta/mcl1/mcl2"/>
</dbReference>
<dbReference type="InterPro" id="IPR005000">
    <property type="entry name" value="Aldolase/citrate-lyase_domain"/>
</dbReference>